<evidence type="ECO:0000256" key="3">
    <source>
        <dbReference type="ARBA" id="ARBA00022576"/>
    </source>
</evidence>
<sequence>MRTFEKSSKLENVCYDVRGPVVDEADRMIGQGMDILKLNIGNPAPFGFDAPAEIIDDMIANLRNAQGYSDSKGIFAARKAIMQYCQLKKIPNVGINDIYTGNGVSELIVMAMQGLLNNGDEILIPSPDYPLWTAAATLSGGKAVHYICDEQSEWNPDIEDMRKKITSRTKGIVVINPNNPTGALYPKEILEQIVDLAREKDLIIFADEIYDRLVMDGAEHTAIASLAPDLFVVSFNGLSKSHRIAGFRAGWMCLSGDKSKAKGYIEGLNMLSSMRLCSNVPAQYIIQTALGGYQSSDELLLPGGRIYEQREFITERLNSIPGISVVKPKAAFYIFPKIDIKKYRIHNDEKFVLDFLKEQHVLMVHGGGFNWKQPDHFRIVYLPRVDELKVAMDKLELFLSTYPGQ</sequence>
<dbReference type="OrthoDB" id="9802328at2"/>
<evidence type="ECO:0000313" key="9">
    <source>
        <dbReference type="Proteomes" id="UP000199315"/>
    </source>
</evidence>
<dbReference type="InterPro" id="IPR015422">
    <property type="entry name" value="PyrdxlP-dep_Trfase_small"/>
</dbReference>
<dbReference type="Gene3D" id="3.40.640.10">
    <property type="entry name" value="Type I PLP-dependent aspartate aminotransferase-like (Major domain)"/>
    <property type="match status" value="1"/>
</dbReference>
<dbReference type="InterPro" id="IPR015424">
    <property type="entry name" value="PyrdxlP-dep_Trfase"/>
</dbReference>
<evidence type="ECO:0000256" key="6">
    <source>
        <dbReference type="ARBA" id="ARBA00026106"/>
    </source>
</evidence>
<keyword evidence="5" id="KW-0663">Pyridoxal phosphate</keyword>
<gene>
    <name evidence="8" type="ORF">SAMN05421730_1001597</name>
</gene>
<evidence type="ECO:0000256" key="2">
    <source>
        <dbReference type="ARBA" id="ARBA00007441"/>
    </source>
</evidence>
<dbReference type="PANTHER" id="PTHR43488">
    <property type="entry name" value="GLUTAMATE-PYRUVATE AMINOTRANSFERASE ALAA"/>
    <property type="match status" value="1"/>
</dbReference>
<dbReference type="SUPFAM" id="SSF53383">
    <property type="entry name" value="PLP-dependent transferases"/>
    <property type="match status" value="1"/>
</dbReference>
<dbReference type="Pfam" id="PF00155">
    <property type="entry name" value="Aminotran_1_2"/>
    <property type="match status" value="1"/>
</dbReference>
<dbReference type="Gene3D" id="3.90.1150.10">
    <property type="entry name" value="Aspartate Aminotransferase, domain 1"/>
    <property type="match status" value="1"/>
</dbReference>
<organism evidence="8 9">
    <name type="scientific">Anaerobium acetethylicum</name>
    <dbReference type="NCBI Taxonomy" id="1619234"/>
    <lineage>
        <taxon>Bacteria</taxon>
        <taxon>Bacillati</taxon>
        <taxon>Bacillota</taxon>
        <taxon>Clostridia</taxon>
        <taxon>Lachnospirales</taxon>
        <taxon>Lachnospiraceae</taxon>
        <taxon>Anaerobium</taxon>
    </lineage>
</organism>
<comment type="similarity">
    <text evidence="2">Belongs to the class-I pyridoxal-phosphate-dependent aminotransferase family.</text>
</comment>
<reference evidence="8 9" key="1">
    <citation type="submission" date="2016-09" db="EMBL/GenBank/DDBJ databases">
        <authorList>
            <person name="Capua I."/>
            <person name="De Benedictis P."/>
            <person name="Joannis T."/>
            <person name="Lombin L.H."/>
            <person name="Cattoli G."/>
        </authorList>
    </citation>
    <scope>NUCLEOTIDE SEQUENCE [LARGE SCALE GENOMIC DNA]</scope>
    <source>
        <strain evidence="8 9">GluBS11</strain>
    </source>
</reference>
<dbReference type="InterPro" id="IPR051926">
    <property type="entry name" value="Ala_Aminotransferase"/>
</dbReference>
<proteinExistence type="inferred from homology"/>
<evidence type="ECO:0000256" key="4">
    <source>
        <dbReference type="ARBA" id="ARBA00022679"/>
    </source>
</evidence>
<keyword evidence="4" id="KW-0808">Transferase</keyword>
<protein>
    <recommendedName>
        <fullName evidence="6">alanine transaminase</fullName>
        <ecNumber evidence="6">2.6.1.2</ecNumber>
    </recommendedName>
</protein>
<evidence type="ECO:0000259" key="7">
    <source>
        <dbReference type="Pfam" id="PF00155"/>
    </source>
</evidence>
<keyword evidence="9" id="KW-1185">Reference proteome</keyword>
<evidence type="ECO:0000256" key="5">
    <source>
        <dbReference type="ARBA" id="ARBA00022898"/>
    </source>
</evidence>
<evidence type="ECO:0000256" key="1">
    <source>
        <dbReference type="ARBA" id="ARBA00001933"/>
    </source>
</evidence>
<comment type="cofactor">
    <cofactor evidence="1">
        <name>pyridoxal 5'-phosphate</name>
        <dbReference type="ChEBI" id="CHEBI:597326"/>
    </cofactor>
</comment>
<dbReference type="InterPro" id="IPR004839">
    <property type="entry name" value="Aminotransferase_I/II_large"/>
</dbReference>
<dbReference type="GO" id="GO:0030170">
    <property type="term" value="F:pyridoxal phosphate binding"/>
    <property type="evidence" value="ECO:0007669"/>
    <property type="project" value="InterPro"/>
</dbReference>
<dbReference type="InterPro" id="IPR015421">
    <property type="entry name" value="PyrdxlP-dep_Trfase_major"/>
</dbReference>
<dbReference type="AlphaFoldDB" id="A0A1D3TPT2"/>
<dbReference type="GO" id="GO:0004021">
    <property type="term" value="F:L-alanine:2-oxoglutarate aminotransferase activity"/>
    <property type="evidence" value="ECO:0007669"/>
    <property type="project" value="UniProtKB-EC"/>
</dbReference>
<evidence type="ECO:0000313" key="8">
    <source>
        <dbReference type="EMBL" id="SCP95477.1"/>
    </source>
</evidence>
<dbReference type="EMBL" id="FMKA01000001">
    <property type="protein sequence ID" value="SCP95477.1"/>
    <property type="molecule type" value="Genomic_DNA"/>
</dbReference>
<accession>A0A1D3TPT2</accession>
<dbReference type="PANTHER" id="PTHR43488:SF2">
    <property type="entry name" value="GLUTAMATE-PYRUVATE AMINOTRANSFERASE ALAA"/>
    <property type="match status" value="1"/>
</dbReference>
<name>A0A1D3TPT2_9FIRM</name>
<keyword evidence="3" id="KW-0032">Aminotransferase</keyword>
<dbReference type="STRING" id="1619234.SAMN05421730_1001597"/>
<dbReference type="RefSeq" id="WP_091229776.1">
    <property type="nucleotide sequence ID" value="NZ_FMKA01000001.1"/>
</dbReference>
<feature type="domain" description="Aminotransferase class I/classII large" evidence="7">
    <location>
        <begin position="34"/>
        <end position="391"/>
    </location>
</feature>
<dbReference type="EC" id="2.6.1.2" evidence="6"/>
<dbReference type="CDD" id="cd00609">
    <property type="entry name" value="AAT_like"/>
    <property type="match status" value="1"/>
</dbReference>
<dbReference type="Proteomes" id="UP000199315">
    <property type="component" value="Unassembled WGS sequence"/>
</dbReference>